<dbReference type="Proteomes" id="UP001160148">
    <property type="component" value="Unassembled WGS sequence"/>
</dbReference>
<dbReference type="InterPro" id="IPR043128">
    <property type="entry name" value="Rev_trsase/Diguanyl_cyclase"/>
</dbReference>
<dbReference type="InterPro" id="IPR000477">
    <property type="entry name" value="RT_dom"/>
</dbReference>
<dbReference type="GO" id="GO:0071897">
    <property type="term" value="P:DNA biosynthetic process"/>
    <property type="evidence" value="ECO:0007669"/>
    <property type="project" value="UniProtKB-ARBA"/>
</dbReference>
<dbReference type="GO" id="GO:0003824">
    <property type="term" value="F:catalytic activity"/>
    <property type="evidence" value="ECO:0007669"/>
    <property type="project" value="UniProtKB-KW"/>
</dbReference>
<evidence type="ECO:0000313" key="4">
    <source>
        <dbReference type="Proteomes" id="UP001160148"/>
    </source>
</evidence>
<organism evidence="3 4">
    <name type="scientific">Macrosiphum euphorbiae</name>
    <name type="common">potato aphid</name>
    <dbReference type="NCBI Taxonomy" id="13131"/>
    <lineage>
        <taxon>Eukaryota</taxon>
        <taxon>Metazoa</taxon>
        <taxon>Ecdysozoa</taxon>
        <taxon>Arthropoda</taxon>
        <taxon>Hexapoda</taxon>
        <taxon>Insecta</taxon>
        <taxon>Pterygota</taxon>
        <taxon>Neoptera</taxon>
        <taxon>Paraneoptera</taxon>
        <taxon>Hemiptera</taxon>
        <taxon>Sternorrhyncha</taxon>
        <taxon>Aphidomorpha</taxon>
        <taxon>Aphidoidea</taxon>
        <taxon>Aphididae</taxon>
        <taxon>Macrosiphini</taxon>
        <taxon>Macrosiphum</taxon>
    </lineage>
</organism>
<reference evidence="3 4" key="1">
    <citation type="submission" date="2023-01" db="EMBL/GenBank/DDBJ databases">
        <authorList>
            <person name="Whitehead M."/>
        </authorList>
    </citation>
    <scope>NUCLEOTIDE SEQUENCE [LARGE SCALE GENOMIC DNA]</scope>
</reference>
<dbReference type="Gene3D" id="3.30.70.270">
    <property type="match status" value="2"/>
</dbReference>
<dbReference type="PANTHER" id="PTHR37984">
    <property type="entry name" value="PROTEIN CBG26694"/>
    <property type="match status" value="1"/>
</dbReference>
<gene>
    <name evidence="3" type="ORF">MEUPH1_LOCUS14309</name>
</gene>
<proteinExistence type="predicted"/>
<name>A0AAV0WRY5_9HEMI</name>
<dbReference type="Pfam" id="PF00078">
    <property type="entry name" value="RVT_1"/>
    <property type="match status" value="1"/>
</dbReference>
<accession>A0AAV0WRY5</accession>
<feature type="domain" description="Reverse transcriptase" evidence="2">
    <location>
        <begin position="1"/>
        <end position="65"/>
    </location>
</feature>
<protein>
    <recommendedName>
        <fullName evidence="2">Reverse transcriptase domain-containing protein</fullName>
    </recommendedName>
</protein>
<sequence>MEISTTGLEGIGIFQDDIIVAGKTVEEHNNRLKKLLNVLSEVGLRVKQNKCSFLKNSIEYLGHKIDEHGSHTLTKHINAIQSALVPENKTIAADILKPLYSLLRQEKKWLWSPECDQAYNNIKKMLISSPVLAHYDQKLPIKLTVDSSSYALGAIISHTYPDHSERPIAYASRVLSNSECKFPQIEKEVTDHKPLIHIFGEKKGIPIYAANRLQRWAYVLSSFDFEIKNIKSEGNTADFLSRIKTNQCNNNINEYDDAHINFIHEQSPFPLDWHKIKIETKRDPITSRVLHATKTGSWSNDFSINSELNSYNTRKTEITVEQDCLF</sequence>
<dbReference type="InterPro" id="IPR043502">
    <property type="entry name" value="DNA/RNA_pol_sf"/>
</dbReference>
<dbReference type="InterPro" id="IPR041577">
    <property type="entry name" value="RT_RNaseH_2"/>
</dbReference>
<evidence type="ECO:0000256" key="1">
    <source>
        <dbReference type="ARBA" id="ARBA00023268"/>
    </source>
</evidence>
<dbReference type="PROSITE" id="PS50878">
    <property type="entry name" value="RT_POL"/>
    <property type="match status" value="1"/>
</dbReference>
<dbReference type="InterPro" id="IPR050951">
    <property type="entry name" value="Retrovirus_Pol_polyprotein"/>
</dbReference>
<dbReference type="AlphaFoldDB" id="A0AAV0WRY5"/>
<evidence type="ECO:0000313" key="3">
    <source>
        <dbReference type="EMBL" id="CAI6358834.1"/>
    </source>
</evidence>
<dbReference type="SUPFAM" id="SSF56672">
    <property type="entry name" value="DNA/RNA polymerases"/>
    <property type="match status" value="1"/>
</dbReference>
<keyword evidence="4" id="KW-1185">Reference proteome</keyword>
<comment type="caution">
    <text evidence="3">The sequence shown here is derived from an EMBL/GenBank/DDBJ whole genome shotgun (WGS) entry which is preliminary data.</text>
</comment>
<dbReference type="CDD" id="cd09274">
    <property type="entry name" value="RNase_HI_RT_Ty3"/>
    <property type="match status" value="1"/>
</dbReference>
<evidence type="ECO:0000259" key="2">
    <source>
        <dbReference type="PROSITE" id="PS50878"/>
    </source>
</evidence>
<keyword evidence="1" id="KW-0511">Multifunctional enzyme</keyword>
<dbReference type="EMBL" id="CARXXK010000002">
    <property type="protein sequence ID" value="CAI6358834.1"/>
    <property type="molecule type" value="Genomic_DNA"/>
</dbReference>
<dbReference type="Pfam" id="PF17919">
    <property type="entry name" value="RT_RNaseH_2"/>
    <property type="match status" value="1"/>
</dbReference>
<dbReference type="PANTHER" id="PTHR37984:SF5">
    <property type="entry name" value="PROTEIN NYNRIN-LIKE"/>
    <property type="match status" value="1"/>
</dbReference>